<sequence length="91" mass="10531">MLPVVKPLQKAIMTDWLHVRGAEIINEDVGAVYVKVDLPCPHLQKSDEGWICDQYSNRPEGCRIFDGRHYNFLDCAWKKSKERFVVLEKGV</sequence>
<comment type="caution">
    <text evidence="1">The sequence shown here is derived from an EMBL/GenBank/DDBJ whole genome shotgun (WGS) entry which is preliminary data.</text>
</comment>
<accession>A0A1F7X5Y5</accession>
<organism evidence="1 2">
    <name type="scientific">Candidatus Woesebacteria bacterium RBG_13_36_22</name>
    <dbReference type="NCBI Taxonomy" id="1802478"/>
    <lineage>
        <taxon>Bacteria</taxon>
        <taxon>Candidatus Woeseibacteriota</taxon>
    </lineage>
</organism>
<protein>
    <submittedName>
        <fullName evidence="1">Uncharacterized protein</fullName>
    </submittedName>
</protein>
<dbReference type="Proteomes" id="UP000176939">
    <property type="component" value="Unassembled WGS sequence"/>
</dbReference>
<evidence type="ECO:0000313" key="2">
    <source>
        <dbReference type="Proteomes" id="UP000176939"/>
    </source>
</evidence>
<gene>
    <name evidence="1" type="ORF">A2Z67_02785</name>
</gene>
<evidence type="ECO:0000313" key="1">
    <source>
        <dbReference type="EMBL" id="OGM10504.1"/>
    </source>
</evidence>
<dbReference type="EMBL" id="MGFQ01000007">
    <property type="protein sequence ID" value="OGM10504.1"/>
    <property type="molecule type" value="Genomic_DNA"/>
</dbReference>
<dbReference type="AlphaFoldDB" id="A0A1F7X5Y5"/>
<reference evidence="1 2" key="1">
    <citation type="journal article" date="2016" name="Nat. Commun.">
        <title>Thousands of microbial genomes shed light on interconnected biogeochemical processes in an aquifer system.</title>
        <authorList>
            <person name="Anantharaman K."/>
            <person name="Brown C.T."/>
            <person name="Hug L.A."/>
            <person name="Sharon I."/>
            <person name="Castelle C.J."/>
            <person name="Probst A.J."/>
            <person name="Thomas B.C."/>
            <person name="Singh A."/>
            <person name="Wilkins M.J."/>
            <person name="Karaoz U."/>
            <person name="Brodie E.L."/>
            <person name="Williams K.H."/>
            <person name="Hubbard S.S."/>
            <person name="Banfield J.F."/>
        </authorList>
    </citation>
    <scope>NUCLEOTIDE SEQUENCE [LARGE SCALE GENOMIC DNA]</scope>
</reference>
<name>A0A1F7X5Y5_9BACT</name>
<proteinExistence type="predicted"/>